<dbReference type="EMBL" id="SUPL01000004">
    <property type="protein sequence ID" value="TJY36099.1"/>
    <property type="molecule type" value="Genomic_DNA"/>
</dbReference>
<dbReference type="CDD" id="cd00586">
    <property type="entry name" value="4HBT"/>
    <property type="match status" value="1"/>
</dbReference>
<dbReference type="InterPro" id="IPR050563">
    <property type="entry name" value="4-hydroxybenzoyl-CoA_TE"/>
</dbReference>
<dbReference type="InterPro" id="IPR006684">
    <property type="entry name" value="YbgC/YbaW"/>
</dbReference>
<evidence type="ECO:0000256" key="2">
    <source>
        <dbReference type="ARBA" id="ARBA00022801"/>
    </source>
</evidence>
<reference evidence="3 4" key="1">
    <citation type="submission" date="2019-04" db="EMBL/GenBank/DDBJ databases">
        <title>Lacinutrix sp. nov., isolated from marine water.</title>
        <authorList>
            <person name="Kim W."/>
        </authorList>
    </citation>
    <scope>NUCLEOTIDE SEQUENCE [LARGE SCALE GENOMIC DNA]</scope>
    <source>
        <strain evidence="3 4">CAU 1491</strain>
    </source>
</reference>
<proteinExistence type="inferred from homology"/>
<gene>
    <name evidence="3" type="ORF">E5167_09580</name>
</gene>
<dbReference type="GO" id="GO:0047617">
    <property type="term" value="F:fatty acyl-CoA hydrolase activity"/>
    <property type="evidence" value="ECO:0007669"/>
    <property type="project" value="TreeGrafter"/>
</dbReference>
<dbReference type="Proteomes" id="UP000307657">
    <property type="component" value="Unassembled WGS sequence"/>
</dbReference>
<dbReference type="InterPro" id="IPR029069">
    <property type="entry name" value="HotDog_dom_sf"/>
</dbReference>
<dbReference type="Pfam" id="PF13279">
    <property type="entry name" value="4HBT_2"/>
    <property type="match status" value="1"/>
</dbReference>
<dbReference type="Gene3D" id="3.10.129.10">
    <property type="entry name" value="Hotdog Thioesterase"/>
    <property type="match status" value="1"/>
</dbReference>
<protein>
    <submittedName>
        <fullName evidence="3">Acyl-CoA thioesterase</fullName>
    </submittedName>
</protein>
<evidence type="ECO:0000313" key="4">
    <source>
        <dbReference type="Proteomes" id="UP000307657"/>
    </source>
</evidence>
<keyword evidence="2" id="KW-0378">Hydrolase</keyword>
<dbReference type="AlphaFoldDB" id="A0A4V5LQQ1"/>
<name>A0A4V5LQQ1_9FLAO</name>
<keyword evidence="4" id="KW-1185">Reference proteome</keyword>
<dbReference type="PANTHER" id="PTHR31793">
    <property type="entry name" value="4-HYDROXYBENZOYL-COA THIOESTERASE FAMILY MEMBER"/>
    <property type="match status" value="1"/>
</dbReference>
<comment type="similarity">
    <text evidence="1">Belongs to the 4-hydroxybenzoyl-CoA thioesterase family.</text>
</comment>
<dbReference type="NCBIfam" id="TIGR00051">
    <property type="entry name" value="YbgC/FadM family acyl-CoA thioesterase"/>
    <property type="match status" value="1"/>
</dbReference>
<dbReference type="PROSITE" id="PS01328">
    <property type="entry name" value="4HBCOA_THIOESTERASE"/>
    <property type="match status" value="1"/>
</dbReference>
<dbReference type="PANTHER" id="PTHR31793:SF27">
    <property type="entry name" value="NOVEL THIOESTERASE SUPERFAMILY DOMAIN AND SAPOSIN A-TYPE DOMAIN CONTAINING PROTEIN (0610012H03RIK)"/>
    <property type="match status" value="1"/>
</dbReference>
<accession>A0A4V5LQQ1</accession>
<evidence type="ECO:0000256" key="1">
    <source>
        <dbReference type="ARBA" id="ARBA00005953"/>
    </source>
</evidence>
<evidence type="ECO:0000313" key="3">
    <source>
        <dbReference type="EMBL" id="TJY36099.1"/>
    </source>
</evidence>
<dbReference type="SUPFAM" id="SSF54637">
    <property type="entry name" value="Thioesterase/thiol ester dehydrase-isomerase"/>
    <property type="match status" value="1"/>
</dbReference>
<dbReference type="PIRSF" id="PIRSF003230">
    <property type="entry name" value="YbgC"/>
    <property type="match status" value="1"/>
</dbReference>
<dbReference type="InterPro" id="IPR008272">
    <property type="entry name" value="HB-CoA_thioesterase_AS"/>
</dbReference>
<organism evidence="3 4">
    <name type="scientific">Pontimicrobium aquaticum</name>
    <dbReference type="NCBI Taxonomy" id="2565367"/>
    <lineage>
        <taxon>Bacteria</taxon>
        <taxon>Pseudomonadati</taxon>
        <taxon>Bacteroidota</taxon>
        <taxon>Flavobacteriia</taxon>
        <taxon>Flavobacteriales</taxon>
        <taxon>Flavobacteriaceae</taxon>
        <taxon>Pontimicrobium</taxon>
    </lineage>
</organism>
<dbReference type="RefSeq" id="WP_136843443.1">
    <property type="nucleotide sequence ID" value="NZ_SUPL01000004.1"/>
</dbReference>
<comment type="caution">
    <text evidence="3">The sequence shown here is derived from an EMBL/GenBank/DDBJ whole genome shotgun (WGS) entry which is preliminary data.</text>
</comment>
<dbReference type="OrthoDB" id="9800856at2"/>
<sequence length="132" mass="15235">MKSFETKIRIRYGETDQMGVVYHGNYSNFLEIGRIEWLRTLGVSYKQMELDGIMLPVISLSLKYKKPACYDDVISVKTILKKMPTATIEFDYEITNEAGEILTLGNTILAFINMKTNRPTRCPKFILDKLQN</sequence>